<keyword evidence="11" id="KW-1185">Reference proteome</keyword>
<dbReference type="AlphaFoldDB" id="A0A291HUG7"/>
<evidence type="ECO:0000313" key="11">
    <source>
        <dbReference type="Proteomes" id="UP000217763"/>
    </source>
</evidence>
<gene>
    <name evidence="10" type="ORF">AN401_01995</name>
</gene>
<evidence type="ECO:0000256" key="3">
    <source>
        <dbReference type="ARBA" id="ARBA00022729"/>
    </source>
</evidence>
<reference evidence="11" key="1">
    <citation type="submission" date="2015-09" db="EMBL/GenBank/DDBJ databases">
        <authorList>
            <person name="Shao Z."/>
            <person name="Wang L."/>
        </authorList>
    </citation>
    <scope>NUCLEOTIDE SEQUENCE [LARGE SCALE GENOMIC DNA]</scope>
    <source>
        <strain evidence="11">F13-1</strain>
    </source>
</reference>
<feature type="domain" description="SH3b" evidence="9">
    <location>
        <begin position="32"/>
        <end position="98"/>
    </location>
</feature>
<keyword evidence="4 7" id="KW-1133">Transmembrane helix</keyword>
<evidence type="ECO:0000313" key="10">
    <source>
        <dbReference type="EMBL" id="ATG75762.1"/>
    </source>
</evidence>
<protein>
    <submittedName>
        <fullName evidence="10">Arylsulfatase</fullName>
    </submittedName>
</protein>
<evidence type="ECO:0000256" key="7">
    <source>
        <dbReference type="SAM" id="Phobius"/>
    </source>
</evidence>
<keyword evidence="6" id="KW-0175">Coiled coil</keyword>
<feature type="chain" id="PRO_5012810002" evidence="8">
    <location>
        <begin position="33"/>
        <end position="216"/>
    </location>
</feature>
<dbReference type="PROSITE" id="PS51781">
    <property type="entry name" value="SH3B"/>
    <property type="match status" value="1"/>
</dbReference>
<dbReference type="Pfam" id="PF08239">
    <property type="entry name" value="SH3_3"/>
    <property type="match status" value="1"/>
</dbReference>
<dbReference type="InterPro" id="IPR016476">
    <property type="entry name" value="SH3_dom_pro"/>
</dbReference>
<organism evidence="10 11">
    <name type="scientific">Zobellella denitrificans</name>
    <dbReference type="NCBI Taxonomy" id="347534"/>
    <lineage>
        <taxon>Bacteria</taxon>
        <taxon>Pseudomonadati</taxon>
        <taxon>Pseudomonadota</taxon>
        <taxon>Gammaproteobacteria</taxon>
        <taxon>Aeromonadales</taxon>
        <taxon>Aeromonadaceae</taxon>
        <taxon>Zobellella</taxon>
    </lineage>
</organism>
<keyword evidence="2 7" id="KW-0812">Transmembrane</keyword>
<keyword evidence="3 8" id="KW-0732">Signal</keyword>
<evidence type="ECO:0000256" key="4">
    <source>
        <dbReference type="ARBA" id="ARBA00022989"/>
    </source>
</evidence>
<proteinExistence type="predicted"/>
<feature type="transmembrane region" description="Helical" evidence="7">
    <location>
        <begin position="182"/>
        <end position="205"/>
    </location>
</feature>
<dbReference type="KEGG" id="zdf:AN401_01995"/>
<name>A0A291HUG7_9GAMM</name>
<dbReference type="EMBL" id="CP012621">
    <property type="protein sequence ID" value="ATG75762.1"/>
    <property type="molecule type" value="Genomic_DNA"/>
</dbReference>
<evidence type="ECO:0000259" key="9">
    <source>
        <dbReference type="PROSITE" id="PS51781"/>
    </source>
</evidence>
<accession>A0A291HUG7</accession>
<evidence type="ECO:0000256" key="6">
    <source>
        <dbReference type="SAM" id="Coils"/>
    </source>
</evidence>
<sequence>MISSTTVKDTLVKSKVLLALLCSLPWLGHAEAATRYISDNVYAFLHAGPGNQYRILGSINAGEPVEYLSRNADSKYVQIRDKDGRTGWVDGQFVQTEESFRSRLPALEQQLADARQQLASADERHRQDVQDKTERLQRQEQELDELHEQLAELRQTSDRLAADNRRLSSLMDDREHQMRLDWLLRGGLVAGVGALVGFLLPLIPLRRKRRQDRWMN</sequence>
<dbReference type="PIRSF" id="PIRSF006158">
    <property type="entry name" value="UCP006158_SH3"/>
    <property type="match status" value="1"/>
</dbReference>
<dbReference type="NCBIfam" id="TIGR04211">
    <property type="entry name" value="SH3_and_anchor"/>
    <property type="match status" value="1"/>
</dbReference>
<evidence type="ECO:0000256" key="1">
    <source>
        <dbReference type="ARBA" id="ARBA00004167"/>
    </source>
</evidence>
<keyword evidence="5 7" id="KW-0472">Membrane</keyword>
<dbReference type="Gene3D" id="2.30.30.40">
    <property type="entry name" value="SH3 Domains"/>
    <property type="match status" value="1"/>
</dbReference>
<evidence type="ECO:0000256" key="8">
    <source>
        <dbReference type="SAM" id="SignalP"/>
    </source>
</evidence>
<comment type="subcellular location">
    <subcellularLocation>
        <location evidence="1">Membrane</location>
        <topology evidence="1">Single-pass membrane protein</topology>
    </subcellularLocation>
</comment>
<feature type="signal peptide" evidence="8">
    <location>
        <begin position="1"/>
        <end position="32"/>
    </location>
</feature>
<feature type="coiled-coil region" evidence="6">
    <location>
        <begin position="97"/>
        <end position="163"/>
    </location>
</feature>
<evidence type="ECO:0000256" key="5">
    <source>
        <dbReference type="ARBA" id="ARBA00023136"/>
    </source>
</evidence>
<dbReference type="SMART" id="SM00287">
    <property type="entry name" value="SH3b"/>
    <property type="match status" value="1"/>
</dbReference>
<dbReference type="GO" id="GO:0016020">
    <property type="term" value="C:membrane"/>
    <property type="evidence" value="ECO:0007669"/>
    <property type="project" value="UniProtKB-SubCell"/>
</dbReference>
<dbReference type="InterPro" id="IPR003646">
    <property type="entry name" value="SH3-like_bac-type"/>
</dbReference>
<dbReference type="Proteomes" id="UP000217763">
    <property type="component" value="Chromosome"/>
</dbReference>
<evidence type="ECO:0000256" key="2">
    <source>
        <dbReference type="ARBA" id="ARBA00022692"/>
    </source>
</evidence>